<dbReference type="CDD" id="cd07527">
    <property type="entry name" value="HAD_ScGPP-like"/>
    <property type="match status" value="1"/>
</dbReference>
<dbReference type="Gene3D" id="1.10.150.240">
    <property type="entry name" value="Putative phosphatase, domain 2"/>
    <property type="match status" value="1"/>
</dbReference>
<reference evidence="1" key="1">
    <citation type="journal article" date="2020" name="Stud. Mycol.">
        <title>101 Dothideomycetes genomes: a test case for predicting lifestyles and emergence of pathogens.</title>
        <authorList>
            <person name="Haridas S."/>
            <person name="Albert R."/>
            <person name="Binder M."/>
            <person name="Bloem J."/>
            <person name="Labutti K."/>
            <person name="Salamov A."/>
            <person name="Andreopoulos B."/>
            <person name="Baker S."/>
            <person name="Barry K."/>
            <person name="Bills G."/>
            <person name="Bluhm B."/>
            <person name="Cannon C."/>
            <person name="Castanera R."/>
            <person name="Culley D."/>
            <person name="Daum C."/>
            <person name="Ezra D."/>
            <person name="Gonzalez J."/>
            <person name="Henrissat B."/>
            <person name="Kuo A."/>
            <person name="Liang C."/>
            <person name="Lipzen A."/>
            <person name="Lutzoni F."/>
            <person name="Magnuson J."/>
            <person name="Mondo S."/>
            <person name="Nolan M."/>
            <person name="Ohm R."/>
            <person name="Pangilinan J."/>
            <person name="Park H.-J."/>
            <person name="Ramirez L."/>
            <person name="Alfaro M."/>
            <person name="Sun H."/>
            <person name="Tritt A."/>
            <person name="Yoshinaga Y."/>
            <person name="Zwiers L.-H."/>
            <person name="Turgeon B."/>
            <person name="Goodwin S."/>
            <person name="Spatafora J."/>
            <person name="Crous P."/>
            <person name="Grigoriev I."/>
        </authorList>
    </citation>
    <scope>NUCLEOTIDE SEQUENCE</scope>
    <source>
        <strain evidence="1">CBS 260.36</strain>
    </source>
</reference>
<dbReference type="Gene3D" id="3.40.50.1000">
    <property type="entry name" value="HAD superfamily/HAD-like"/>
    <property type="match status" value="1"/>
</dbReference>
<dbReference type="OrthoDB" id="40579at2759"/>
<dbReference type="InterPro" id="IPR041492">
    <property type="entry name" value="HAD_2"/>
</dbReference>
<dbReference type="SUPFAM" id="SSF56784">
    <property type="entry name" value="HAD-like"/>
    <property type="match status" value="1"/>
</dbReference>
<sequence length="244" mass="26326">MSLSFWHEHYVTTSTQLHNCSAVLVDMDGTIIDSTPAIVKFWTGLGQELGIDPVTILKTSHGRRTLDVLQILAPELANWEYVCRVEGDIPKKFGNDAVEIPGSHRFVQQLVKLGVPWAIVTSGTRPLVTGWLDVLGLAQPKVLISAEDVAAGKPDPAPYTYGMQRLGVGLSDAHDVLVLEDAPAGIRAAKSAGCRVIALATTHGVELLRDAGADWIVRDARSVNLFSQTGHLGRYTVEISDGLI</sequence>
<dbReference type="AlphaFoldDB" id="A0A9P4MGK7"/>
<dbReference type="PANTHER" id="PTHR43481:SF4">
    <property type="entry name" value="GLYCEROL-1-PHOSPHATE PHOSPHOHYDROLASE 1-RELATED"/>
    <property type="match status" value="1"/>
</dbReference>
<dbReference type="GO" id="GO:0050308">
    <property type="term" value="F:sugar-phosphatase activity"/>
    <property type="evidence" value="ECO:0007669"/>
    <property type="project" value="TreeGrafter"/>
</dbReference>
<dbReference type="InterPro" id="IPR023214">
    <property type="entry name" value="HAD_sf"/>
</dbReference>
<dbReference type="Proteomes" id="UP000799439">
    <property type="component" value="Unassembled WGS sequence"/>
</dbReference>
<dbReference type="SFLD" id="SFLDG01135">
    <property type="entry name" value="C1.5.6:_HAD__Beta-PGM__Phospha"/>
    <property type="match status" value="1"/>
</dbReference>
<protein>
    <submittedName>
        <fullName evidence="1">HAD-like protein</fullName>
    </submittedName>
</protein>
<organism evidence="1 2">
    <name type="scientific">Myriangium duriaei CBS 260.36</name>
    <dbReference type="NCBI Taxonomy" id="1168546"/>
    <lineage>
        <taxon>Eukaryota</taxon>
        <taxon>Fungi</taxon>
        <taxon>Dikarya</taxon>
        <taxon>Ascomycota</taxon>
        <taxon>Pezizomycotina</taxon>
        <taxon>Dothideomycetes</taxon>
        <taxon>Dothideomycetidae</taxon>
        <taxon>Myriangiales</taxon>
        <taxon>Myriangiaceae</taxon>
        <taxon>Myriangium</taxon>
    </lineage>
</organism>
<gene>
    <name evidence="1" type="ORF">K461DRAFT_278439</name>
</gene>
<dbReference type="EMBL" id="ML996086">
    <property type="protein sequence ID" value="KAF2152218.1"/>
    <property type="molecule type" value="Genomic_DNA"/>
</dbReference>
<dbReference type="SFLD" id="SFLDG01129">
    <property type="entry name" value="C1.5:_HAD__Beta-PGM__Phosphata"/>
    <property type="match status" value="1"/>
</dbReference>
<dbReference type="NCBIfam" id="TIGR01509">
    <property type="entry name" value="HAD-SF-IA-v3"/>
    <property type="match status" value="1"/>
</dbReference>
<evidence type="ECO:0000313" key="2">
    <source>
        <dbReference type="Proteomes" id="UP000799439"/>
    </source>
</evidence>
<dbReference type="InterPro" id="IPR036412">
    <property type="entry name" value="HAD-like_sf"/>
</dbReference>
<accession>A0A9P4MGK7</accession>
<dbReference type="InterPro" id="IPR023198">
    <property type="entry name" value="PGP-like_dom2"/>
</dbReference>
<dbReference type="SFLD" id="SFLDS00003">
    <property type="entry name" value="Haloacid_Dehalogenase"/>
    <property type="match status" value="1"/>
</dbReference>
<proteinExistence type="predicted"/>
<dbReference type="Pfam" id="PF13419">
    <property type="entry name" value="HAD_2"/>
    <property type="match status" value="1"/>
</dbReference>
<evidence type="ECO:0000313" key="1">
    <source>
        <dbReference type="EMBL" id="KAF2152218.1"/>
    </source>
</evidence>
<keyword evidence="2" id="KW-1185">Reference proteome</keyword>
<name>A0A9P4MGK7_9PEZI</name>
<dbReference type="PANTHER" id="PTHR43481">
    <property type="entry name" value="FRUCTOSE-1-PHOSPHATE PHOSPHATASE"/>
    <property type="match status" value="1"/>
</dbReference>
<comment type="caution">
    <text evidence="1">The sequence shown here is derived from an EMBL/GenBank/DDBJ whole genome shotgun (WGS) entry which is preliminary data.</text>
</comment>
<dbReference type="InterPro" id="IPR051806">
    <property type="entry name" value="HAD-like_SPP"/>
</dbReference>
<dbReference type="InterPro" id="IPR006439">
    <property type="entry name" value="HAD-SF_hydro_IA"/>
</dbReference>